<gene>
    <name evidence="2" type="ORF">PoB_002217700</name>
</gene>
<name>A0AAV3ZK65_9GAST</name>
<dbReference type="PANTHER" id="PTHR37984:SF13">
    <property type="entry name" value="RIBONUCLEASE H"/>
    <property type="match status" value="1"/>
</dbReference>
<dbReference type="Pfam" id="PF00078">
    <property type="entry name" value="RVT_1"/>
    <property type="match status" value="1"/>
</dbReference>
<dbReference type="Gene3D" id="3.10.10.10">
    <property type="entry name" value="HIV Type 1 Reverse Transcriptase, subunit A, domain 1"/>
    <property type="match status" value="1"/>
</dbReference>
<evidence type="ECO:0000313" key="2">
    <source>
        <dbReference type="EMBL" id="GFN95671.1"/>
    </source>
</evidence>
<protein>
    <submittedName>
        <fullName evidence="2">Retrovirus-related pol polyprotein</fullName>
    </submittedName>
</protein>
<dbReference type="InterPro" id="IPR000477">
    <property type="entry name" value="RT_dom"/>
</dbReference>
<evidence type="ECO:0000259" key="1">
    <source>
        <dbReference type="Pfam" id="PF00078"/>
    </source>
</evidence>
<dbReference type="SUPFAM" id="SSF56672">
    <property type="entry name" value="DNA/RNA polymerases"/>
    <property type="match status" value="1"/>
</dbReference>
<comment type="caution">
    <text evidence="2">The sequence shown here is derived from an EMBL/GenBank/DDBJ whole genome shotgun (WGS) entry which is preliminary data.</text>
</comment>
<dbReference type="Proteomes" id="UP000735302">
    <property type="component" value="Unassembled WGS sequence"/>
</dbReference>
<dbReference type="EMBL" id="BLXT01002524">
    <property type="protein sequence ID" value="GFN95671.1"/>
    <property type="molecule type" value="Genomic_DNA"/>
</dbReference>
<dbReference type="AlphaFoldDB" id="A0AAV3ZK65"/>
<sequence>MSLLGKHRGPESQKKLDLSTHKGILLQKRLLFGITAAPGYFCGKMDQLTQDLRGVAIYLDDILVSGNNAEENLTNLQRLLQRLQDNGLRCRLEK</sequence>
<dbReference type="InterPro" id="IPR043502">
    <property type="entry name" value="DNA/RNA_pol_sf"/>
</dbReference>
<reference evidence="2 3" key="1">
    <citation type="journal article" date="2021" name="Elife">
        <title>Chloroplast acquisition without the gene transfer in kleptoplastic sea slugs, Plakobranchus ocellatus.</title>
        <authorList>
            <person name="Maeda T."/>
            <person name="Takahashi S."/>
            <person name="Yoshida T."/>
            <person name="Shimamura S."/>
            <person name="Takaki Y."/>
            <person name="Nagai Y."/>
            <person name="Toyoda A."/>
            <person name="Suzuki Y."/>
            <person name="Arimoto A."/>
            <person name="Ishii H."/>
            <person name="Satoh N."/>
            <person name="Nishiyama T."/>
            <person name="Hasebe M."/>
            <person name="Maruyama T."/>
            <person name="Minagawa J."/>
            <person name="Obokata J."/>
            <person name="Shigenobu S."/>
        </authorList>
    </citation>
    <scope>NUCLEOTIDE SEQUENCE [LARGE SCALE GENOMIC DNA]</scope>
</reference>
<feature type="domain" description="Reverse transcriptase" evidence="1">
    <location>
        <begin position="20"/>
        <end position="94"/>
    </location>
</feature>
<dbReference type="Gene3D" id="3.30.70.270">
    <property type="match status" value="1"/>
</dbReference>
<organism evidence="2 3">
    <name type="scientific">Plakobranchus ocellatus</name>
    <dbReference type="NCBI Taxonomy" id="259542"/>
    <lineage>
        <taxon>Eukaryota</taxon>
        <taxon>Metazoa</taxon>
        <taxon>Spiralia</taxon>
        <taxon>Lophotrochozoa</taxon>
        <taxon>Mollusca</taxon>
        <taxon>Gastropoda</taxon>
        <taxon>Heterobranchia</taxon>
        <taxon>Euthyneura</taxon>
        <taxon>Panpulmonata</taxon>
        <taxon>Sacoglossa</taxon>
        <taxon>Placobranchoidea</taxon>
        <taxon>Plakobranchidae</taxon>
        <taxon>Plakobranchus</taxon>
    </lineage>
</organism>
<keyword evidence="3" id="KW-1185">Reference proteome</keyword>
<dbReference type="InterPro" id="IPR043128">
    <property type="entry name" value="Rev_trsase/Diguanyl_cyclase"/>
</dbReference>
<dbReference type="PANTHER" id="PTHR37984">
    <property type="entry name" value="PROTEIN CBG26694"/>
    <property type="match status" value="1"/>
</dbReference>
<proteinExistence type="predicted"/>
<dbReference type="InterPro" id="IPR050951">
    <property type="entry name" value="Retrovirus_Pol_polyprotein"/>
</dbReference>
<accession>A0AAV3ZK65</accession>
<evidence type="ECO:0000313" key="3">
    <source>
        <dbReference type="Proteomes" id="UP000735302"/>
    </source>
</evidence>